<feature type="non-terminal residue" evidence="2">
    <location>
        <position position="87"/>
    </location>
</feature>
<accession>A0AA38GY68</accession>
<feature type="transmembrane region" description="Helical" evidence="1">
    <location>
        <begin position="28"/>
        <end position="49"/>
    </location>
</feature>
<keyword evidence="1" id="KW-0812">Transmembrane</keyword>
<dbReference type="Proteomes" id="UP000824469">
    <property type="component" value="Unassembled WGS sequence"/>
</dbReference>
<evidence type="ECO:0000256" key="1">
    <source>
        <dbReference type="SAM" id="Phobius"/>
    </source>
</evidence>
<evidence type="ECO:0000313" key="3">
    <source>
        <dbReference type="Proteomes" id="UP000824469"/>
    </source>
</evidence>
<keyword evidence="1" id="KW-1133">Transmembrane helix</keyword>
<reference evidence="2 3" key="1">
    <citation type="journal article" date="2021" name="Nat. Plants">
        <title>The Taxus genome provides insights into paclitaxel biosynthesis.</title>
        <authorList>
            <person name="Xiong X."/>
            <person name="Gou J."/>
            <person name="Liao Q."/>
            <person name="Li Y."/>
            <person name="Zhou Q."/>
            <person name="Bi G."/>
            <person name="Li C."/>
            <person name="Du R."/>
            <person name="Wang X."/>
            <person name="Sun T."/>
            <person name="Guo L."/>
            <person name="Liang H."/>
            <person name="Lu P."/>
            <person name="Wu Y."/>
            <person name="Zhang Z."/>
            <person name="Ro D.K."/>
            <person name="Shang Y."/>
            <person name="Huang S."/>
            <person name="Yan J."/>
        </authorList>
    </citation>
    <scope>NUCLEOTIDE SEQUENCE [LARGE SCALE GENOMIC DNA]</scope>
    <source>
        <strain evidence="2">Ta-2019</strain>
    </source>
</reference>
<keyword evidence="1" id="KW-0472">Membrane</keyword>
<evidence type="ECO:0000313" key="2">
    <source>
        <dbReference type="EMBL" id="KAH9330851.1"/>
    </source>
</evidence>
<organism evidence="2 3">
    <name type="scientific">Taxus chinensis</name>
    <name type="common">Chinese yew</name>
    <name type="synonym">Taxus wallichiana var. chinensis</name>
    <dbReference type="NCBI Taxonomy" id="29808"/>
    <lineage>
        <taxon>Eukaryota</taxon>
        <taxon>Viridiplantae</taxon>
        <taxon>Streptophyta</taxon>
        <taxon>Embryophyta</taxon>
        <taxon>Tracheophyta</taxon>
        <taxon>Spermatophyta</taxon>
        <taxon>Pinopsida</taxon>
        <taxon>Pinidae</taxon>
        <taxon>Conifers II</taxon>
        <taxon>Cupressales</taxon>
        <taxon>Taxaceae</taxon>
        <taxon>Taxus</taxon>
    </lineage>
</organism>
<feature type="non-terminal residue" evidence="2">
    <location>
        <position position="1"/>
    </location>
</feature>
<dbReference type="AlphaFoldDB" id="A0AA38GY68"/>
<proteinExistence type="predicted"/>
<gene>
    <name evidence="2" type="ORF">KI387_002959</name>
</gene>
<dbReference type="EMBL" id="JAHRHJ020000001">
    <property type="protein sequence ID" value="KAH9330851.1"/>
    <property type="molecule type" value="Genomic_DNA"/>
</dbReference>
<protein>
    <submittedName>
        <fullName evidence="2">Uncharacterized protein</fullName>
    </submittedName>
</protein>
<name>A0AA38GY68_TAXCH</name>
<keyword evidence="3" id="KW-1185">Reference proteome</keyword>
<comment type="caution">
    <text evidence="2">The sequence shown here is derived from an EMBL/GenBank/DDBJ whole genome shotgun (WGS) entry which is preliminary data.</text>
</comment>
<sequence>VERSLDDVVPTVSVEDRDHVQATERHAAWLKMLCFVFVVLRGICIRLYIGDGGNALRFDKEESTLYLPVIKISENTETVVRNLMAME</sequence>